<organism evidence="3 4">
    <name type="scientific">Massiliimalia timonensis</name>
    <dbReference type="NCBI Taxonomy" id="1987501"/>
    <lineage>
        <taxon>Bacteria</taxon>
        <taxon>Bacillati</taxon>
        <taxon>Bacillota</taxon>
        <taxon>Clostridia</taxon>
        <taxon>Eubacteriales</taxon>
        <taxon>Oscillospiraceae</taxon>
        <taxon>Massiliimalia</taxon>
    </lineage>
</organism>
<keyword evidence="4" id="KW-1185">Reference proteome</keyword>
<feature type="domain" description="MurNAc-LAA" evidence="2">
    <location>
        <begin position="75"/>
        <end position="189"/>
    </location>
</feature>
<evidence type="ECO:0000313" key="4">
    <source>
        <dbReference type="Proteomes" id="UP000632659"/>
    </source>
</evidence>
<dbReference type="AlphaFoldDB" id="A0A8J6TPK5"/>
<evidence type="ECO:0000313" key="3">
    <source>
        <dbReference type="EMBL" id="MBC8610284.1"/>
    </source>
</evidence>
<evidence type="ECO:0000259" key="2">
    <source>
        <dbReference type="SMART" id="SM00646"/>
    </source>
</evidence>
<dbReference type="EMBL" id="JACRTL010000001">
    <property type="protein sequence ID" value="MBC8610284.1"/>
    <property type="molecule type" value="Genomic_DNA"/>
</dbReference>
<dbReference type="GO" id="GO:0008745">
    <property type="term" value="F:N-acetylmuramoyl-L-alanine amidase activity"/>
    <property type="evidence" value="ECO:0007669"/>
    <property type="project" value="InterPro"/>
</dbReference>
<sequence length="201" mass="22659">MLFIREPGAVHYPKGAICLDAGHGAEYTGAVYEGRQEKDDTLRIAKEVRNVLERQGQKVLMTRDGDDNIGLKERTDLANRYRASVFVSLHRNSGSGKGVEIWVEHTQPEPDTTLANNILTELEKAGIQENRGVKFGYRENHSNANYSVNRESEMPSCLVELGFMQNEVDNQFFDDHLHDYAVAIARGIMKTFGIPFDESKI</sequence>
<dbReference type="Pfam" id="PF01520">
    <property type="entry name" value="Amidase_3"/>
    <property type="match status" value="1"/>
</dbReference>
<dbReference type="InterPro" id="IPR002508">
    <property type="entry name" value="MurNAc-LAA_cat"/>
</dbReference>
<dbReference type="GO" id="GO:0030288">
    <property type="term" value="C:outer membrane-bounded periplasmic space"/>
    <property type="evidence" value="ECO:0007669"/>
    <property type="project" value="TreeGrafter"/>
</dbReference>
<dbReference type="SMART" id="SM00646">
    <property type="entry name" value="Ami_3"/>
    <property type="match status" value="1"/>
</dbReference>
<reference evidence="3" key="1">
    <citation type="submission" date="2020-08" db="EMBL/GenBank/DDBJ databases">
        <title>Genome public.</title>
        <authorList>
            <person name="Liu C."/>
            <person name="Sun Q."/>
        </authorList>
    </citation>
    <scope>NUCLEOTIDE SEQUENCE</scope>
    <source>
        <strain evidence="3">NSJ-15</strain>
    </source>
</reference>
<dbReference type="Proteomes" id="UP000632659">
    <property type="component" value="Unassembled WGS sequence"/>
</dbReference>
<proteinExistence type="predicted"/>
<evidence type="ECO:0000256" key="1">
    <source>
        <dbReference type="ARBA" id="ARBA00022801"/>
    </source>
</evidence>
<dbReference type="PANTHER" id="PTHR30404:SF0">
    <property type="entry name" value="N-ACETYLMURAMOYL-L-ALANINE AMIDASE AMIC"/>
    <property type="match status" value="1"/>
</dbReference>
<accession>A0A8J6TPK5</accession>
<dbReference type="PANTHER" id="PTHR30404">
    <property type="entry name" value="N-ACETYLMURAMOYL-L-ALANINE AMIDASE"/>
    <property type="match status" value="1"/>
</dbReference>
<dbReference type="InterPro" id="IPR050695">
    <property type="entry name" value="N-acetylmuramoyl_amidase_3"/>
</dbReference>
<dbReference type="SUPFAM" id="SSF53187">
    <property type="entry name" value="Zn-dependent exopeptidases"/>
    <property type="match status" value="1"/>
</dbReference>
<dbReference type="GO" id="GO:0009253">
    <property type="term" value="P:peptidoglycan catabolic process"/>
    <property type="evidence" value="ECO:0007669"/>
    <property type="project" value="InterPro"/>
</dbReference>
<keyword evidence="1" id="KW-0378">Hydrolase</keyword>
<name>A0A8J6TPK5_9FIRM</name>
<comment type="caution">
    <text evidence="3">The sequence shown here is derived from an EMBL/GenBank/DDBJ whole genome shotgun (WGS) entry which is preliminary data.</text>
</comment>
<gene>
    <name evidence="3" type="ORF">H8702_03980</name>
</gene>
<dbReference type="CDD" id="cd02696">
    <property type="entry name" value="MurNAc-LAA"/>
    <property type="match status" value="1"/>
</dbReference>
<protein>
    <submittedName>
        <fullName evidence="3">N-acetylmuramoyl-L-alanine amidase</fullName>
    </submittedName>
</protein>
<dbReference type="Gene3D" id="3.40.630.40">
    <property type="entry name" value="Zn-dependent exopeptidases"/>
    <property type="match status" value="1"/>
</dbReference>
<dbReference type="RefSeq" id="WP_187536266.1">
    <property type="nucleotide sequence ID" value="NZ_JACRTL010000001.1"/>
</dbReference>